<dbReference type="AlphaFoldDB" id="A0A1Y3B4M0"/>
<comment type="subcellular location">
    <subcellularLocation>
        <location evidence="1">Membrane</location>
        <topology evidence="1">Multi-pass membrane protein</topology>
    </subcellularLocation>
</comment>
<dbReference type="SUPFAM" id="SSF161070">
    <property type="entry name" value="SNF-like"/>
    <property type="match status" value="1"/>
</dbReference>
<evidence type="ECO:0000256" key="3">
    <source>
        <dbReference type="ARBA" id="ARBA00022448"/>
    </source>
</evidence>
<evidence type="ECO:0000256" key="5">
    <source>
        <dbReference type="ARBA" id="ARBA00022847"/>
    </source>
</evidence>
<name>A0A1Y3B4M0_EURMA</name>
<evidence type="ECO:0000256" key="6">
    <source>
        <dbReference type="ARBA" id="ARBA00022989"/>
    </source>
</evidence>
<proteinExistence type="inferred from homology"/>
<dbReference type="PANTHER" id="PTHR11616">
    <property type="entry name" value="SODIUM/CHLORIDE DEPENDENT TRANSPORTER"/>
    <property type="match status" value="1"/>
</dbReference>
<keyword evidence="4 8" id="KW-0812">Transmembrane</keyword>
<comment type="caution">
    <text evidence="9">The sequence shown here is derived from an EMBL/GenBank/DDBJ whole genome shotgun (WGS) entry which is preliminary data.</text>
</comment>
<keyword evidence="6 8" id="KW-1133">Transmembrane helix</keyword>
<evidence type="ECO:0000313" key="9">
    <source>
        <dbReference type="EMBL" id="OTF75137.1"/>
    </source>
</evidence>
<dbReference type="EMBL" id="MUJZ01043483">
    <property type="protein sequence ID" value="OTF75137.1"/>
    <property type="molecule type" value="Genomic_DNA"/>
</dbReference>
<keyword evidence="7 8" id="KW-0472">Membrane</keyword>
<evidence type="ECO:0000256" key="8">
    <source>
        <dbReference type="SAM" id="Phobius"/>
    </source>
</evidence>
<feature type="transmembrane region" description="Helical" evidence="8">
    <location>
        <begin position="19"/>
        <end position="44"/>
    </location>
</feature>
<evidence type="ECO:0000313" key="10">
    <source>
        <dbReference type="Proteomes" id="UP000194236"/>
    </source>
</evidence>
<dbReference type="InterPro" id="IPR037272">
    <property type="entry name" value="SNS_sf"/>
</dbReference>
<evidence type="ECO:0000256" key="7">
    <source>
        <dbReference type="ARBA" id="ARBA00023136"/>
    </source>
</evidence>
<dbReference type="GO" id="GO:0005335">
    <property type="term" value="F:serotonin:sodium:chloride symporter activity"/>
    <property type="evidence" value="ECO:0007669"/>
    <property type="project" value="TreeGrafter"/>
</dbReference>
<organism evidence="9 10">
    <name type="scientific">Euroglyphus maynei</name>
    <name type="common">Mayne's house dust mite</name>
    <dbReference type="NCBI Taxonomy" id="6958"/>
    <lineage>
        <taxon>Eukaryota</taxon>
        <taxon>Metazoa</taxon>
        <taxon>Ecdysozoa</taxon>
        <taxon>Arthropoda</taxon>
        <taxon>Chelicerata</taxon>
        <taxon>Arachnida</taxon>
        <taxon>Acari</taxon>
        <taxon>Acariformes</taxon>
        <taxon>Sarcoptiformes</taxon>
        <taxon>Astigmata</taxon>
        <taxon>Psoroptidia</taxon>
        <taxon>Analgoidea</taxon>
        <taxon>Pyroglyphidae</taxon>
        <taxon>Pyroglyphinae</taxon>
        <taxon>Euroglyphus</taxon>
    </lineage>
</organism>
<evidence type="ECO:0000256" key="1">
    <source>
        <dbReference type="ARBA" id="ARBA00004141"/>
    </source>
</evidence>
<keyword evidence="10" id="KW-1185">Reference proteome</keyword>
<evidence type="ECO:0000256" key="2">
    <source>
        <dbReference type="ARBA" id="ARBA00006459"/>
    </source>
</evidence>
<feature type="transmembrane region" description="Helical" evidence="8">
    <location>
        <begin position="50"/>
        <end position="72"/>
    </location>
</feature>
<accession>A0A1Y3B4M0</accession>
<protein>
    <submittedName>
        <fullName evidence="9">Uncharacterized protein</fullName>
    </submittedName>
</protein>
<dbReference type="PROSITE" id="PS50267">
    <property type="entry name" value="NA_NEUROTRAN_SYMP_3"/>
    <property type="match status" value="1"/>
</dbReference>
<gene>
    <name evidence="9" type="ORF">BLA29_013601</name>
</gene>
<keyword evidence="5" id="KW-0769">Symport</keyword>
<dbReference type="PANTHER" id="PTHR11616:SF279">
    <property type="entry name" value="SODIUM-DEPENDENT SEROTONIN TRANSPORTER"/>
    <property type="match status" value="1"/>
</dbReference>
<dbReference type="Proteomes" id="UP000194236">
    <property type="component" value="Unassembled WGS sequence"/>
</dbReference>
<dbReference type="Pfam" id="PF00209">
    <property type="entry name" value="SNF"/>
    <property type="match status" value="1"/>
</dbReference>
<dbReference type="GO" id="GO:0006865">
    <property type="term" value="P:amino acid transport"/>
    <property type="evidence" value="ECO:0007669"/>
    <property type="project" value="TreeGrafter"/>
</dbReference>
<keyword evidence="3" id="KW-0813">Transport</keyword>
<dbReference type="GO" id="GO:0005886">
    <property type="term" value="C:plasma membrane"/>
    <property type="evidence" value="ECO:0007669"/>
    <property type="project" value="TreeGrafter"/>
</dbReference>
<evidence type="ECO:0000256" key="4">
    <source>
        <dbReference type="ARBA" id="ARBA00022692"/>
    </source>
</evidence>
<dbReference type="GO" id="GO:0051378">
    <property type="term" value="F:serotonin binding"/>
    <property type="evidence" value="ECO:0007669"/>
    <property type="project" value="TreeGrafter"/>
</dbReference>
<dbReference type="OrthoDB" id="6417179at2759"/>
<dbReference type="InterPro" id="IPR000175">
    <property type="entry name" value="Na/ntran_symport"/>
</dbReference>
<dbReference type="GO" id="GO:0098793">
    <property type="term" value="C:presynapse"/>
    <property type="evidence" value="ECO:0007669"/>
    <property type="project" value="GOC"/>
</dbReference>
<sequence length="79" mass="9013">MITGLCDNYPNLLRRHREIFVAILIIFIYLCALPTTTFGGNYLITLLDTHGTALSVLFVVFIETIAICWFYGKCQPQQL</sequence>
<dbReference type="GO" id="GO:0043005">
    <property type="term" value="C:neuron projection"/>
    <property type="evidence" value="ECO:0007669"/>
    <property type="project" value="TreeGrafter"/>
</dbReference>
<comment type="similarity">
    <text evidence="2">Belongs to the sodium:neurotransmitter symporter (SNF) (TC 2.A.22) family.</text>
</comment>
<reference evidence="9 10" key="1">
    <citation type="submission" date="2017-03" db="EMBL/GenBank/DDBJ databases">
        <title>Genome Survey of Euroglyphus maynei.</title>
        <authorList>
            <person name="Arlian L.G."/>
            <person name="Morgan M.S."/>
            <person name="Rider S.D."/>
        </authorList>
    </citation>
    <scope>NUCLEOTIDE SEQUENCE [LARGE SCALE GENOMIC DNA]</scope>
    <source>
        <strain evidence="9">Arlian Lab</strain>
        <tissue evidence="9">Whole body</tissue>
    </source>
</reference>